<keyword evidence="3" id="KW-0547">Nucleotide-binding</keyword>
<dbReference type="PROSITE" id="PS50109">
    <property type="entry name" value="HIS_KIN"/>
    <property type="match status" value="1"/>
</dbReference>
<feature type="non-terminal residue" evidence="8">
    <location>
        <position position="1"/>
    </location>
</feature>
<evidence type="ECO:0000256" key="1">
    <source>
        <dbReference type="ARBA" id="ARBA00022553"/>
    </source>
</evidence>
<dbReference type="Gene3D" id="3.30.565.10">
    <property type="entry name" value="Histidine kinase-like ATPase, C-terminal domain"/>
    <property type="match status" value="1"/>
</dbReference>
<keyword evidence="5" id="KW-0067">ATP-binding</keyword>
<feature type="domain" description="Histidine kinase" evidence="7">
    <location>
        <begin position="1"/>
        <end position="73"/>
    </location>
</feature>
<dbReference type="InterPro" id="IPR003594">
    <property type="entry name" value="HATPase_dom"/>
</dbReference>
<evidence type="ECO:0000256" key="6">
    <source>
        <dbReference type="ARBA" id="ARBA00023012"/>
    </source>
</evidence>
<name>X1VRY1_9ZZZZ</name>
<keyword evidence="1" id="KW-0597">Phosphoprotein</keyword>
<sequence length="75" mass="8062">NSSLKIVVEDNGSGIGKNDMPRVFTPLFTTKPGKMGMGLPIARKLLLEMEGRIKIDSVFGSGTKARVWLKSVGGQ</sequence>
<dbReference type="GO" id="GO:0016301">
    <property type="term" value="F:kinase activity"/>
    <property type="evidence" value="ECO:0007669"/>
    <property type="project" value="UniProtKB-KW"/>
</dbReference>
<evidence type="ECO:0000256" key="5">
    <source>
        <dbReference type="ARBA" id="ARBA00022840"/>
    </source>
</evidence>
<keyword evidence="4" id="KW-0418">Kinase</keyword>
<keyword evidence="6" id="KW-0902">Two-component regulatory system</keyword>
<evidence type="ECO:0000313" key="8">
    <source>
        <dbReference type="EMBL" id="GAJ19826.1"/>
    </source>
</evidence>
<comment type="caution">
    <text evidence="8">The sequence shown here is derived from an EMBL/GenBank/DDBJ whole genome shotgun (WGS) entry which is preliminary data.</text>
</comment>
<evidence type="ECO:0000256" key="2">
    <source>
        <dbReference type="ARBA" id="ARBA00022679"/>
    </source>
</evidence>
<dbReference type="Pfam" id="PF02518">
    <property type="entry name" value="HATPase_c"/>
    <property type="match status" value="1"/>
</dbReference>
<dbReference type="EMBL" id="BARW01040698">
    <property type="protein sequence ID" value="GAJ19826.1"/>
    <property type="molecule type" value="Genomic_DNA"/>
</dbReference>
<evidence type="ECO:0000259" key="7">
    <source>
        <dbReference type="PROSITE" id="PS50109"/>
    </source>
</evidence>
<dbReference type="PANTHER" id="PTHR43065:SF10">
    <property type="entry name" value="PEROXIDE STRESS-ACTIVATED HISTIDINE KINASE MAK3"/>
    <property type="match status" value="1"/>
</dbReference>
<evidence type="ECO:0000256" key="3">
    <source>
        <dbReference type="ARBA" id="ARBA00022741"/>
    </source>
</evidence>
<dbReference type="AlphaFoldDB" id="X1VRY1"/>
<dbReference type="PANTHER" id="PTHR43065">
    <property type="entry name" value="SENSOR HISTIDINE KINASE"/>
    <property type="match status" value="1"/>
</dbReference>
<protein>
    <recommendedName>
        <fullName evidence="7">Histidine kinase domain-containing protein</fullName>
    </recommendedName>
</protein>
<dbReference type="InterPro" id="IPR036890">
    <property type="entry name" value="HATPase_C_sf"/>
</dbReference>
<accession>X1VRY1</accession>
<gene>
    <name evidence="8" type="ORF">S12H4_61356</name>
</gene>
<organism evidence="8">
    <name type="scientific">marine sediment metagenome</name>
    <dbReference type="NCBI Taxonomy" id="412755"/>
    <lineage>
        <taxon>unclassified sequences</taxon>
        <taxon>metagenomes</taxon>
        <taxon>ecological metagenomes</taxon>
    </lineage>
</organism>
<evidence type="ECO:0000256" key="4">
    <source>
        <dbReference type="ARBA" id="ARBA00022777"/>
    </source>
</evidence>
<dbReference type="SUPFAM" id="SSF55874">
    <property type="entry name" value="ATPase domain of HSP90 chaperone/DNA topoisomerase II/histidine kinase"/>
    <property type="match status" value="1"/>
</dbReference>
<keyword evidence="2" id="KW-0808">Transferase</keyword>
<dbReference type="InterPro" id="IPR005467">
    <property type="entry name" value="His_kinase_dom"/>
</dbReference>
<dbReference type="InterPro" id="IPR004358">
    <property type="entry name" value="Sig_transdc_His_kin-like_C"/>
</dbReference>
<dbReference type="GO" id="GO:0005524">
    <property type="term" value="F:ATP binding"/>
    <property type="evidence" value="ECO:0007669"/>
    <property type="project" value="UniProtKB-KW"/>
</dbReference>
<dbReference type="PRINTS" id="PR00344">
    <property type="entry name" value="BCTRLSENSOR"/>
</dbReference>
<reference evidence="8" key="1">
    <citation type="journal article" date="2014" name="Front. Microbiol.">
        <title>High frequency of phylogenetically diverse reductive dehalogenase-homologous genes in deep subseafloor sedimentary metagenomes.</title>
        <authorList>
            <person name="Kawai M."/>
            <person name="Futagami T."/>
            <person name="Toyoda A."/>
            <person name="Takaki Y."/>
            <person name="Nishi S."/>
            <person name="Hori S."/>
            <person name="Arai W."/>
            <person name="Tsubouchi T."/>
            <person name="Morono Y."/>
            <person name="Uchiyama I."/>
            <person name="Ito T."/>
            <person name="Fujiyama A."/>
            <person name="Inagaki F."/>
            <person name="Takami H."/>
        </authorList>
    </citation>
    <scope>NUCLEOTIDE SEQUENCE</scope>
    <source>
        <strain evidence="8">Expedition CK06-06</strain>
    </source>
</reference>
<proteinExistence type="predicted"/>
<dbReference type="GO" id="GO:0000160">
    <property type="term" value="P:phosphorelay signal transduction system"/>
    <property type="evidence" value="ECO:0007669"/>
    <property type="project" value="UniProtKB-KW"/>
</dbReference>